<sequence length="127" mass="14681">MQATIFLQSASLTGQRWIYLSSKRIKQDEEVISTMIEDKSKKEKWYIGVRKRPWGKYAAEIRDSTRLGRRVWLGTFDSVEETALAYDQAAFSTCQCTALLNFQLSECNARVAAMHQLLLWWLPVLTS</sequence>
<keyword evidence="2" id="KW-0805">Transcription regulation</keyword>
<dbReference type="InterPro" id="IPR044808">
    <property type="entry name" value="ERF_plant"/>
</dbReference>
<dbReference type="InterPro" id="IPR001471">
    <property type="entry name" value="AP2/ERF_dom"/>
</dbReference>
<dbReference type="InterPro" id="IPR036955">
    <property type="entry name" value="AP2/ERF_dom_sf"/>
</dbReference>
<dbReference type="AlphaFoldDB" id="A0AA88V660"/>
<dbReference type="InterPro" id="IPR016177">
    <property type="entry name" value="DNA-bd_dom_sf"/>
</dbReference>
<dbReference type="PANTHER" id="PTHR31190">
    <property type="entry name" value="DNA-BINDING DOMAIN"/>
    <property type="match status" value="1"/>
</dbReference>
<evidence type="ECO:0000313" key="7">
    <source>
        <dbReference type="EMBL" id="KAK3002545.1"/>
    </source>
</evidence>
<comment type="caution">
    <text evidence="7">The sequence shown here is derived from an EMBL/GenBank/DDBJ whole genome shotgun (WGS) entry which is preliminary data.</text>
</comment>
<keyword evidence="8" id="KW-1185">Reference proteome</keyword>
<dbReference type="Proteomes" id="UP001188597">
    <property type="component" value="Unassembled WGS sequence"/>
</dbReference>
<keyword evidence="3" id="KW-0238">DNA-binding</keyword>
<gene>
    <name evidence="7" type="ORF">RJ639_020606</name>
</gene>
<organism evidence="7 8">
    <name type="scientific">Escallonia herrerae</name>
    <dbReference type="NCBI Taxonomy" id="1293975"/>
    <lineage>
        <taxon>Eukaryota</taxon>
        <taxon>Viridiplantae</taxon>
        <taxon>Streptophyta</taxon>
        <taxon>Embryophyta</taxon>
        <taxon>Tracheophyta</taxon>
        <taxon>Spermatophyta</taxon>
        <taxon>Magnoliopsida</taxon>
        <taxon>eudicotyledons</taxon>
        <taxon>Gunneridae</taxon>
        <taxon>Pentapetalae</taxon>
        <taxon>asterids</taxon>
        <taxon>campanulids</taxon>
        <taxon>Escalloniales</taxon>
        <taxon>Escalloniaceae</taxon>
        <taxon>Escallonia</taxon>
    </lineage>
</organism>
<evidence type="ECO:0000259" key="6">
    <source>
        <dbReference type="PROSITE" id="PS51032"/>
    </source>
</evidence>
<comment type="subcellular location">
    <subcellularLocation>
        <location evidence="1">Nucleus</location>
    </subcellularLocation>
</comment>
<evidence type="ECO:0000256" key="2">
    <source>
        <dbReference type="ARBA" id="ARBA00023015"/>
    </source>
</evidence>
<evidence type="ECO:0000256" key="1">
    <source>
        <dbReference type="ARBA" id="ARBA00004123"/>
    </source>
</evidence>
<feature type="domain" description="AP2/ERF" evidence="6">
    <location>
        <begin position="45"/>
        <end position="103"/>
    </location>
</feature>
<dbReference type="EMBL" id="JAVXUP010002570">
    <property type="protein sequence ID" value="KAK3002545.1"/>
    <property type="molecule type" value="Genomic_DNA"/>
</dbReference>
<reference evidence="7" key="1">
    <citation type="submission" date="2022-12" db="EMBL/GenBank/DDBJ databases">
        <title>Draft genome assemblies for two species of Escallonia (Escalloniales).</title>
        <authorList>
            <person name="Chanderbali A."/>
            <person name="Dervinis C."/>
            <person name="Anghel I."/>
            <person name="Soltis D."/>
            <person name="Soltis P."/>
            <person name="Zapata F."/>
        </authorList>
    </citation>
    <scope>NUCLEOTIDE SEQUENCE</scope>
    <source>
        <strain evidence="7">UCBG64.0493</strain>
        <tissue evidence="7">Leaf</tissue>
    </source>
</reference>
<proteinExistence type="predicted"/>
<dbReference type="CDD" id="cd00018">
    <property type="entry name" value="AP2"/>
    <property type="match status" value="1"/>
</dbReference>
<dbReference type="GO" id="GO:0005634">
    <property type="term" value="C:nucleus"/>
    <property type="evidence" value="ECO:0007669"/>
    <property type="project" value="UniProtKB-SubCell"/>
</dbReference>
<evidence type="ECO:0000256" key="4">
    <source>
        <dbReference type="ARBA" id="ARBA00023163"/>
    </source>
</evidence>
<keyword evidence="4" id="KW-0804">Transcription</keyword>
<keyword evidence="5" id="KW-0539">Nucleus</keyword>
<evidence type="ECO:0000256" key="3">
    <source>
        <dbReference type="ARBA" id="ARBA00023125"/>
    </source>
</evidence>
<protein>
    <recommendedName>
        <fullName evidence="6">AP2/ERF domain-containing protein</fullName>
    </recommendedName>
</protein>
<dbReference type="SMART" id="SM00380">
    <property type="entry name" value="AP2"/>
    <property type="match status" value="1"/>
</dbReference>
<dbReference type="GO" id="GO:0003700">
    <property type="term" value="F:DNA-binding transcription factor activity"/>
    <property type="evidence" value="ECO:0007669"/>
    <property type="project" value="InterPro"/>
</dbReference>
<dbReference type="GO" id="GO:0009873">
    <property type="term" value="P:ethylene-activated signaling pathway"/>
    <property type="evidence" value="ECO:0007669"/>
    <property type="project" value="InterPro"/>
</dbReference>
<evidence type="ECO:0000256" key="5">
    <source>
        <dbReference type="ARBA" id="ARBA00023242"/>
    </source>
</evidence>
<dbReference type="GO" id="GO:0003677">
    <property type="term" value="F:DNA binding"/>
    <property type="evidence" value="ECO:0007669"/>
    <property type="project" value="UniProtKB-KW"/>
</dbReference>
<dbReference type="PANTHER" id="PTHR31190:SF72">
    <property type="entry name" value="AP2 DOMAIN CONTAINING PROTEIN, EXPRESSED"/>
    <property type="match status" value="1"/>
</dbReference>
<dbReference type="Gene3D" id="3.30.730.10">
    <property type="entry name" value="AP2/ERF domain"/>
    <property type="match status" value="1"/>
</dbReference>
<dbReference type="Pfam" id="PF00847">
    <property type="entry name" value="AP2"/>
    <property type="match status" value="1"/>
</dbReference>
<dbReference type="PROSITE" id="PS51032">
    <property type="entry name" value="AP2_ERF"/>
    <property type="match status" value="1"/>
</dbReference>
<evidence type="ECO:0000313" key="8">
    <source>
        <dbReference type="Proteomes" id="UP001188597"/>
    </source>
</evidence>
<dbReference type="PRINTS" id="PR00367">
    <property type="entry name" value="ETHRSPELEMNT"/>
</dbReference>
<dbReference type="SUPFAM" id="SSF54171">
    <property type="entry name" value="DNA-binding domain"/>
    <property type="match status" value="1"/>
</dbReference>
<accession>A0AA88V660</accession>
<name>A0AA88V660_9ASTE</name>